<evidence type="ECO:0000313" key="3">
    <source>
        <dbReference type="Proteomes" id="UP000037069"/>
    </source>
</evidence>
<evidence type="ECO:0000313" key="2">
    <source>
        <dbReference type="EMBL" id="KNC28537.1"/>
    </source>
</evidence>
<feature type="chain" id="PRO_5005535958" evidence="1">
    <location>
        <begin position="21"/>
        <end position="130"/>
    </location>
</feature>
<dbReference type="AlphaFoldDB" id="A0A0L0C8I2"/>
<dbReference type="Proteomes" id="UP000037069">
    <property type="component" value="Unassembled WGS sequence"/>
</dbReference>
<feature type="signal peptide" evidence="1">
    <location>
        <begin position="1"/>
        <end position="20"/>
    </location>
</feature>
<comment type="caution">
    <text evidence="2">The sequence shown here is derived from an EMBL/GenBank/DDBJ whole genome shotgun (WGS) entry which is preliminary data.</text>
</comment>
<gene>
    <name evidence="2" type="ORF">FF38_05683</name>
</gene>
<name>A0A0L0C8I2_LUCCU</name>
<organism evidence="2 3">
    <name type="scientific">Lucilia cuprina</name>
    <name type="common">Green bottle fly</name>
    <name type="synonym">Australian sheep blowfly</name>
    <dbReference type="NCBI Taxonomy" id="7375"/>
    <lineage>
        <taxon>Eukaryota</taxon>
        <taxon>Metazoa</taxon>
        <taxon>Ecdysozoa</taxon>
        <taxon>Arthropoda</taxon>
        <taxon>Hexapoda</taxon>
        <taxon>Insecta</taxon>
        <taxon>Pterygota</taxon>
        <taxon>Neoptera</taxon>
        <taxon>Endopterygota</taxon>
        <taxon>Diptera</taxon>
        <taxon>Brachycera</taxon>
        <taxon>Muscomorpha</taxon>
        <taxon>Oestroidea</taxon>
        <taxon>Calliphoridae</taxon>
        <taxon>Luciliinae</taxon>
        <taxon>Lucilia</taxon>
    </lineage>
</organism>
<keyword evidence="3" id="KW-1185">Reference proteome</keyword>
<dbReference type="EMBL" id="JRES01000760">
    <property type="protein sequence ID" value="KNC28537.1"/>
    <property type="molecule type" value="Genomic_DNA"/>
</dbReference>
<sequence length="130" mass="14844">MRSFQIFTFCILCLNMYAQASYIAKIGDVRIEKSDDLFLCDSTFCSLESVRCFISKSNEGHPSFVERANMCFSKDNKILDQTIFIIPSDPNTKIVQQISATREGYVEETNIENFDANSFNENFNYTGPSI</sequence>
<evidence type="ECO:0000256" key="1">
    <source>
        <dbReference type="SAM" id="SignalP"/>
    </source>
</evidence>
<accession>A0A0L0C8I2</accession>
<keyword evidence="1" id="KW-0732">Signal</keyword>
<proteinExistence type="predicted"/>
<dbReference type="OrthoDB" id="8061701at2759"/>
<reference evidence="2 3" key="1">
    <citation type="journal article" date="2015" name="Nat. Commun.">
        <title>Lucilia cuprina genome unlocks parasitic fly biology to underpin future interventions.</title>
        <authorList>
            <person name="Anstead C.A."/>
            <person name="Korhonen P.K."/>
            <person name="Young N.D."/>
            <person name="Hall R.S."/>
            <person name="Jex A.R."/>
            <person name="Murali S.C."/>
            <person name="Hughes D.S."/>
            <person name="Lee S.F."/>
            <person name="Perry T."/>
            <person name="Stroehlein A.J."/>
            <person name="Ansell B.R."/>
            <person name="Breugelmans B."/>
            <person name="Hofmann A."/>
            <person name="Qu J."/>
            <person name="Dugan S."/>
            <person name="Lee S.L."/>
            <person name="Chao H."/>
            <person name="Dinh H."/>
            <person name="Han Y."/>
            <person name="Doddapaneni H.V."/>
            <person name="Worley K.C."/>
            <person name="Muzny D.M."/>
            <person name="Ioannidis P."/>
            <person name="Waterhouse R.M."/>
            <person name="Zdobnov E.M."/>
            <person name="James P.J."/>
            <person name="Bagnall N.H."/>
            <person name="Kotze A.C."/>
            <person name="Gibbs R.A."/>
            <person name="Richards S."/>
            <person name="Batterham P."/>
            <person name="Gasser R.B."/>
        </authorList>
    </citation>
    <scope>NUCLEOTIDE SEQUENCE [LARGE SCALE GENOMIC DNA]</scope>
    <source>
        <strain evidence="2 3">LS</strain>
        <tissue evidence="2">Full body</tissue>
    </source>
</reference>
<protein>
    <submittedName>
        <fullName evidence="2">Uncharacterized protein</fullName>
    </submittedName>
</protein>